<gene>
    <name evidence="1" type="ORF">TWF718_005199</name>
</gene>
<dbReference type="EMBL" id="JAVHNR010000002">
    <property type="protein sequence ID" value="KAK6352050.1"/>
    <property type="molecule type" value="Genomic_DNA"/>
</dbReference>
<dbReference type="Proteomes" id="UP001313282">
    <property type="component" value="Unassembled WGS sequence"/>
</dbReference>
<keyword evidence="2" id="KW-1185">Reference proteome</keyword>
<protein>
    <submittedName>
        <fullName evidence="1">Uncharacterized protein</fullName>
    </submittedName>
</protein>
<evidence type="ECO:0000313" key="1">
    <source>
        <dbReference type="EMBL" id="KAK6352050.1"/>
    </source>
</evidence>
<evidence type="ECO:0000313" key="2">
    <source>
        <dbReference type="Proteomes" id="UP001313282"/>
    </source>
</evidence>
<comment type="caution">
    <text evidence="1">The sequence shown here is derived from an EMBL/GenBank/DDBJ whole genome shotgun (WGS) entry which is preliminary data.</text>
</comment>
<name>A0AAN8NDK5_9PEZI</name>
<proteinExistence type="predicted"/>
<reference evidence="1 2" key="1">
    <citation type="submission" date="2019-10" db="EMBL/GenBank/DDBJ databases">
        <authorList>
            <person name="Palmer J.M."/>
        </authorList>
    </citation>
    <scope>NUCLEOTIDE SEQUENCE [LARGE SCALE GENOMIC DNA]</scope>
    <source>
        <strain evidence="1 2">TWF718</strain>
    </source>
</reference>
<accession>A0AAN8NDK5</accession>
<organism evidence="1 2">
    <name type="scientific">Orbilia javanica</name>
    <dbReference type="NCBI Taxonomy" id="47235"/>
    <lineage>
        <taxon>Eukaryota</taxon>
        <taxon>Fungi</taxon>
        <taxon>Dikarya</taxon>
        <taxon>Ascomycota</taxon>
        <taxon>Pezizomycotina</taxon>
        <taxon>Orbiliomycetes</taxon>
        <taxon>Orbiliales</taxon>
        <taxon>Orbiliaceae</taxon>
        <taxon>Orbilia</taxon>
    </lineage>
</organism>
<sequence length="108" mass="11678">MSSSMRQTLCFYYSCNHIGCLTTGANENECYISVVQESDLAQILRQGGSARMYHRPDSTARSGTSSKIAGVCAACHEYLHHQAGGTRGGIEAVTGDLREAFGRNLVNM</sequence>
<dbReference type="AlphaFoldDB" id="A0AAN8NDK5"/>